<evidence type="ECO:0000313" key="3">
    <source>
        <dbReference type="Proteomes" id="UP000008457"/>
    </source>
</evidence>
<keyword evidence="1" id="KW-0812">Transmembrane</keyword>
<dbReference type="CDD" id="cd09911">
    <property type="entry name" value="Lin0431_like"/>
    <property type="match status" value="1"/>
</dbReference>
<keyword evidence="1" id="KW-1133">Transmembrane helix</keyword>
<dbReference type="Proteomes" id="UP000008457">
    <property type="component" value="Chromosome"/>
</dbReference>
<dbReference type="AlphaFoldDB" id="F4A1T1"/>
<proteinExistence type="predicted"/>
<sequence length="127" mass="13778">MKKGDRILLLVIAIAVMVGYGTLYYRDNISDAKATGAIIKTGNDIYKEIPASRMQKDDIFTVEIAGGGYNTIEVSAGRIRVKDADCIDKICVNTGWIDKPGEIIVCLPHKLTVQIMGQPSGVDSVAY</sequence>
<organism evidence="2 3">
    <name type="scientific">Mahella australiensis (strain DSM 15567 / CIP 107919 / 50-1 BON)</name>
    <dbReference type="NCBI Taxonomy" id="697281"/>
    <lineage>
        <taxon>Bacteria</taxon>
        <taxon>Bacillati</taxon>
        <taxon>Bacillota</taxon>
        <taxon>Clostridia</taxon>
        <taxon>Thermoanaerobacterales</taxon>
        <taxon>Thermoanaerobacterales Family IV. Incertae Sedis</taxon>
        <taxon>Mahella</taxon>
    </lineage>
</organism>
<dbReference type="InterPro" id="IPR038690">
    <property type="entry name" value="NusG_2_sf"/>
</dbReference>
<dbReference type="Pfam" id="PF07009">
    <property type="entry name" value="NusG_II"/>
    <property type="match status" value="1"/>
</dbReference>
<dbReference type="RefSeq" id="WP_013781559.1">
    <property type="nucleotide sequence ID" value="NC_015520.1"/>
</dbReference>
<accession>F4A1T1</accession>
<keyword evidence="1" id="KW-0472">Membrane</keyword>
<reference evidence="3" key="1">
    <citation type="submission" date="2010-11" db="EMBL/GenBank/DDBJ databases">
        <title>The complete genome of Mahella australiensis DSM 15567.</title>
        <authorList>
            <consortium name="US DOE Joint Genome Institute (JGI-PGF)"/>
            <person name="Lucas S."/>
            <person name="Copeland A."/>
            <person name="Lapidus A."/>
            <person name="Bruce D."/>
            <person name="Goodwin L."/>
            <person name="Pitluck S."/>
            <person name="Kyrpides N."/>
            <person name="Mavromatis K."/>
            <person name="Pagani I."/>
            <person name="Ivanova N."/>
            <person name="Teshima H."/>
            <person name="Brettin T."/>
            <person name="Detter J.C."/>
            <person name="Han C."/>
            <person name="Tapia R."/>
            <person name="Land M."/>
            <person name="Hauser L."/>
            <person name="Markowitz V."/>
            <person name="Cheng J.-F."/>
            <person name="Hugenholtz P."/>
            <person name="Woyke T."/>
            <person name="Wu D."/>
            <person name="Spring S."/>
            <person name="Pukall R."/>
            <person name="Steenblock K."/>
            <person name="Schneider S."/>
            <person name="Klenk H.-P."/>
            <person name="Eisen J.A."/>
        </authorList>
    </citation>
    <scope>NUCLEOTIDE SEQUENCE [LARGE SCALE GENOMIC DNA]</scope>
    <source>
        <strain evidence="3">DSM 15567 / CIP 107919 / 50-1 BON</strain>
    </source>
</reference>
<evidence type="ECO:0000256" key="1">
    <source>
        <dbReference type="SAM" id="Phobius"/>
    </source>
</evidence>
<feature type="transmembrane region" description="Helical" evidence="1">
    <location>
        <begin position="7"/>
        <end position="25"/>
    </location>
</feature>
<dbReference type="STRING" id="697281.Mahau_1955"/>
<dbReference type="HOGENOM" id="CLU_130936_1_2_9"/>
<dbReference type="KEGG" id="mas:Mahau_1955"/>
<dbReference type="eggNOG" id="COG5341">
    <property type="taxonomic scope" value="Bacteria"/>
</dbReference>
<evidence type="ECO:0000313" key="2">
    <source>
        <dbReference type="EMBL" id="AEE97131.1"/>
    </source>
</evidence>
<gene>
    <name evidence="2" type="ordered locus">Mahau_1955</name>
</gene>
<dbReference type="OrthoDB" id="47603at2"/>
<reference evidence="2 3" key="2">
    <citation type="journal article" date="2011" name="Stand. Genomic Sci.">
        <title>Complete genome sequence of Mahella australiensis type strain (50-1 BON).</title>
        <authorList>
            <person name="Sikorski J."/>
            <person name="Teshima H."/>
            <person name="Nolan M."/>
            <person name="Lucas S."/>
            <person name="Hammon N."/>
            <person name="Deshpande S."/>
            <person name="Cheng J.F."/>
            <person name="Pitluck S."/>
            <person name="Liolios K."/>
            <person name="Pagani I."/>
            <person name="Ivanova N."/>
            <person name="Huntemann M."/>
            <person name="Mavromatis K."/>
            <person name="Ovchinikova G."/>
            <person name="Pati A."/>
            <person name="Tapia R."/>
            <person name="Han C."/>
            <person name="Goodwin L."/>
            <person name="Chen A."/>
            <person name="Palaniappan K."/>
            <person name="Land M."/>
            <person name="Hauser L."/>
            <person name="Ngatchou-Djao O.D."/>
            <person name="Rohde M."/>
            <person name="Pukall R."/>
            <person name="Spring S."/>
            <person name="Abt B."/>
            <person name="Goker M."/>
            <person name="Detter J.C."/>
            <person name="Woyke T."/>
            <person name="Bristow J."/>
            <person name="Markowitz V."/>
            <person name="Hugenholtz P."/>
            <person name="Eisen J.A."/>
            <person name="Kyrpides N.C."/>
            <person name="Klenk H.P."/>
            <person name="Lapidus A."/>
        </authorList>
    </citation>
    <scope>NUCLEOTIDE SEQUENCE [LARGE SCALE GENOMIC DNA]</scope>
    <source>
        <strain evidence="3">DSM 15567 / CIP 107919 / 50-1 BON</strain>
    </source>
</reference>
<name>F4A1T1_MAHA5</name>
<dbReference type="EMBL" id="CP002360">
    <property type="protein sequence ID" value="AEE97131.1"/>
    <property type="molecule type" value="Genomic_DNA"/>
</dbReference>
<keyword evidence="3" id="KW-1185">Reference proteome</keyword>
<dbReference type="Gene3D" id="2.60.320.10">
    <property type="entry name" value="N-utilization substance G protein NusG, insert domain"/>
    <property type="match status" value="1"/>
</dbReference>
<protein>
    <submittedName>
        <fullName evidence="2">Uncharacterized protein</fullName>
    </submittedName>
</protein>